<evidence type="ECO:0000313" key="2">
    <source>
        <dbReference type="Proteomes" id="UP000267900"/>
    </source>
</evidence>
<dbReference type="AlphaFoldDB" id="A0A3Q9G417"/>
<gene>
    <name evidence="1" type="ORF">EKH77_31625</name>
</gene>
<dbReference type="EMBL" id="CP034587">
    <property type="protein sequence ID" value="AZQ75098.1"/>
    <property type="molecule type" value="Genomic_DNA"/>
</dbReference>
<reference evidence="1 2" key="1">
    <citation type="submission" date="2018-12" db="EMBL/GenBank/DDBJ databases">
        <title>The whole draft genome of Streptomyce luteoverticillatus CGMCC 15060.</title>
        <authorList>
            <person name="Feng Z."/>
            <person name="Chen G."/>
            <person name="Zhang J."/>
            <person name="Zhu H."/>
            <person name="Yu X."/>
            <person name="Zhang W."/>
            <person name="Zhang X."/>
        </authorList>
    </citation>
    <scope>NUCLEOTIDE SEQUENCE [LARGE SCALE GENOMIC DNA]</scope>
    <source>
        <strain evidence="1 2">CGMCC 15060</strain>
    </source>
</reference>
<dbReference type="RefSeq" id="WP_126917600.1">
    <property type="nucleotide sequence ID" value="NZ_CP034587.1"/>
</dbReference>
<dbReference type="Proteomes" id="UP000267900">
    <property type="component" value="Chromosome"/>
</dbReference>
<organism evidence="1 2">
    <name type="scientific">Streptomyces luteoverticillatus</name>
    <name type="common">Streptoverticillium luteoverticillatus</name>
    <dbReference type="NCBI Taxonomy" id="66425"/>
    <lineage>
        <taxon>Bacteria</taxon>
        <taxon>Bacillati</taxon>
        <taxon>Actinomycetota</taxon>
        <taxon>Actinomycetes</taxon>
        <taxon>Kitasatosporales</taxon>
        <taxon>Streptomycetaceae</taxon>
        <taxon>Streptomyces</taxon>
    </lineage>
</organism>
<accession>A0A3Q9G417</accession>
<protein>
    <submittedName>
        <fullName evidence="1">Uncharacterized protein</fullName>
    </submittedName>
</protein>
<keyword evidence="2" id="KW-1185">Reference proteome</keyword>
<evidence type="ECO:0000313" key="1">
    <source>
        <dbReference type="EMBL" id="AZQ75098.1"/>
    </source>
</evidence>
<proteinExistence type="predicted"/>
<sequence>MNDDVYGLGLPPLPSDHHAMRAVVIVECLTENGPALRYMYTGTSSWGALGMIEAARIRLAGSLEPEAPWEGRGEGV</sequence>
<name>A0A3Q9G417_STRLT</name>